<organism evidence="1 2">
    <name type="scientific">Gemella morbillorum</name>
    <dbReference type="NCBI Taxonomy" id="29391"/>
    <lineage>
        <taxon>Bacteria</taxon>
        <taxon>Bacillati</taxon>
        <taxon>Bacillota</taxon>
        <taxon>Bacilli</taxon>
        <taxon>Bacillales</taxon>
        <taxon>Gemellaceae</taxon>
        <taxon>Gemella</taxon>
    </lineage>
</organism>
<gene>
    <name evidence="1" type="ORF">FOC49_04640</name>
</gene>
<evidence type="ECO:0000313" key="1">
    <source>
        <dbReference type="EMBL" id="QGS09207.1"/>
    </source>
</evidence>
<proteinExistence type="predicted"/>
<reference evidence="1 2" key="1">
    <citation type="submission" date="2019-11" db="EMBL/GenBank/DDBJ databases">
        <title>FDA dAtabase for Regulatory Grade micrObial Sequences (FDA-ARGOS): Supporting development and validation of Infectious Disease Dx tests.</title>
        <authorList>
            <person name="Turner S."/>
            <person name="Byrd R."/>
            <person name="Tallon L."/>
            <person name="Sadzewicz L."/>
            <person name="Vavikolanu K."/>
            <person name="Mehta A."/>
            <person name="Aluvathingal J."/>
            <person name="Nadendla S."/>
            <person name="Myers T."/>
            <person name="Yan Y."/>
            <person name="Sichtig H."/>
        </authorList>
    </citation>
    <scope>NUCLEOTIDE SEQUENCE [LARGE SCALE GENOMIC DNA]</scope>
    <source>
        <strain evidence="1 2">FDAARGOS_741</strain>
    </source>
</reference>
<sequence length="67" mass="7637">MNWFEITLIDGTRGLLNLDNVVDIWKGLDDDYATISQVNDEELEVPASEYDRLKRALDLKGYTLGGF</sequence>
<name>A0A2X4NHK4_9BACL</name>
<evidence type="ECO:0000313" key="2">
    <source>
        <dbReference type="Proteomes" id="UP000425411"/>
    </source>
</evidence>
<keyword evidence="2" id="KW-1185">Reference proteome</keyword>
<dbReference type="EMBL" id="CP046314">
    <property type="protein sequence ID" value="QGS09207.1"/>
    <property type="molecule type" value="Genomic_DNA"/>
</dbReference>
<protein>
    <submittedName>
        <fullName evidence="1">Uncharacterized protein</fullName>
    </submittedName>
</protein>
<dbReference type="Proteomes" id="UP000425411">
    <property type="component" value="Chromosome"/>
</dbReference>
<accession>A0A2X4NHK4</accession>
<dbReference type="RefSeq" id="WP_004634215.1">
    <property type="nucleotide sequence ID" value="NZ_CAJPMP010000082.1"/>
</dbReference>
<dbReference type="OrthoDB" id="2990686at2"/>
<dbReference type="GeneID" id="93207802"/>
<dbReference type="AlphaFoldDB" id="A0A2X4NHK4"/>